<protein>
    <recommendedName>
        <fullName evidence="3">C-type lectin domain-containing protein</fullName>
    </recommendedName>
</protein>
<dbReference type="Pfam" id="PF00059">
    <property type="entry name" value="Lectin_C"/>
    <property type="match status" value="1"/>
</dbReference>
<dbReference type="InterPro" id="IPR016187">
    <property type="entry name" value="CTDL_fold"/>
</dbReference>
<accession>A0AAG5D1K9</accession>
<dbReference type="EnsemblMetazoa" id="ENSAATROPT005457">
    <property type="protein sequence ID" value="ENSAATROPP005046"/>
    <property type="gene ID" value="ENSAATROPG004390"/>
</dbReference>
<proteinExistence type="predicted"/>
<evidence type="ECO:0000259" key="3">
    <source>
        <dbReference type="PROSITE" id="PS50041"/>
    </source>
</evidence>
<dbReference type="Gene3D" id="3.10.100.10">
    <property type="entry name" value="Mannose-Binding Protein A, subunit A"/>
    <property type="match status" value="1"/>
</dbReference>
<reference evidence="5" key="1">
    <citation type="submission" date="2021-09" db="EMBL/GenBank/DDBJ databases">
        <authorList>
            <consortium name="Infravec"/>
            <person name="Campbell I L."/>
            <person name="Maslen G."/>
            <person name="Yates A."/>
        </authorList>
    </citation>
    <scope>NUCLEOTIDE SEQUENCE [LARGE SCALE GENOMIC DNA]</scope>
    <source>
        <strain evidence="5">Infravec2 EBRE</strain>
    </source>
</reference>
<dbReference type="InterPro" id="IPR001304">
    <property type="entry name" value="C-type_lectin-like"/>
</dbReference>
<feature type="signal peptide" evidence="2">
    <location>
        <begin position="1"/>
        <end position="24"/>
    </location>
</feature>
<dbReference type="PANTHER" id="PTHR22803">
    <property type="entry name" value="MANNOSE, PHOSPHOLIPASE, LECTIN RECEPTOR RELATED"/>
    <property type="match status" value="1"/>
</dbReference>
<organism evidence="4 5">
    <name type="scientific">Anopheles atroparvus</name>
    <name type="common">European mosquito</name>
    <dbReference type="NCBI Taxonomy" id="41427"/>
    <lineage>
        <taxon>Eukaryota</taxon>
        <taxon>Metazoa</taxon>
        <taxon>Ecdysozoa</taxon>
        <taxon>Arthropoda</taxon>
        <taxon>Hexapoda</taxon>
        <taxon>Insecta</taxon>
        <taxon>Pterygota</taxon>
        <taxon>Neoptera</taxon>
        <taxon>Endopterygota</taxon>
        <taxon>Diptera</taxon>
        <taxon>Nematocera</taxon>
        <taxon>Culicoidea</taxon>
        <taxon>Culicidae</taxon>
        <taxon>Anophelinae</taxon>
        <taxon>Anopheles</taxon>
    </lineage>
</organism>
<dbReference type="AlphaFoldDB" id="A0AAG5D1K9"/>
<evidence type="ECO:0000313" key="5">
    <source>
        <dbReference type="Proteomes" id="UP000075880"/>
    </source>
</evidence>
<dbReference type="SMART" id="SM00034">
    <property type="entry name" value="CLECT"/>
    <property type="match status" value="1"/>
</dbReference>
<feature type="domain" description="C-type lectin" evidence="3">
    <location>
        <begin position="38"/>
        <end position="164"/>
    </location>
</feature>
<keyword evidence="1" id="KW-1015">Disulfide bond</keyword>
<reference evidence="4" key="2">
    <citation type="submission" date="2024-04" db="UniProtKB">
        <authorList>
            <consortium name="EnsemblMetazoa"/>
        </authorList>
    </citation>
    <scope>IDENTIFICATION</scope>
    <source>
        <strain evidence="4">EBRO</strain>
    </source>
</reference>
<dbReference type="PROSITE" id="PS00615">
    <property type="entry name" value="C_TYPE_LECTIN_1"/>
    <property type="match status" value="1"/>
</dbReference>
<name>A0AAG5D1K9_ANOAO</name>
<dbReference type="PROSITE" id="PS50041">
    <property type="entry name" value="C_TYPE_LECTIN_2"/>
    <property type="match status" value="1"/>
</dbReference>
<sequence length="171" mass="19101">MRIVLKVPFIVWFCVQIFLGTCISARDANSLKSNNTFTTGKSYIVINKSRTFLEAWRFCASIGLRLATVTSAEESRLLDQAVNGTGNVPAGSTWWIGGTNLGREGSFIWISTNLPVGYKTGYFNFSPGQPDNYKGVENCLEIGRFGPTMWNDMPCDTKLHFVCEYCGLREK</sequence>
<dbReference type="InterPro" id="IPR016186">
    <property type="entry name" value="C-type_lectin-like/link_sf"/>
</dbReference>
<dbReference type="InterPro" id="IPR018378">
    <property type="entry name" value="C-type_lectin_CS"/>
</dbReference>
<dbReference type="SUPFAM" id="SSF56436">
    <property type="entry name" value="C-type lectin-like"/>
    <property type="match status" value="1"/>
</dbReference>
<dbReference type="EnsemblMetazoa" id="ENSAATROPT005464">
    <property type="protein sequence ID" value="ENSAATROPP005053"/>
    <property type="gene ID" value="ENSAATROPG004390"/>
</dbReference>
<dbReference type="InterPro" id="IPR050111">
    <property type="entry name" value="C-type_lectin/snaclec_domain"/>
</dbReference>
<evidence type="ECO:0000256" key="2">
    <source>
        <dbReference type="SAM" id="SignalP"/>
    </source>
</evidence>
<feature type="chain" id="PRO_5044707649" description="C-type lectin domain-containing protein" evidence="2">
    <location>
        <begin position="25"/>
        <end position="171"/>
    </location>
</feature>
<keyword evidence="2" id="KW-0732">Signal</keyword>
<dbReference type="CDD" id="cd00037">
    <property type="entry name" value="CLECT"/>
    <property type="match status" value="1"/>
</dbReference>
<evidence type="ECO:0000256" key="1">
    <source>
        <dbReference type="ARBA" id="ARBA00023157"/>
    </source>
</evidence>
<dbReference type="Proteomes" id="UP000075880">
    <property type="component" value="Unassembled WGS sequence"/>
</dbReference>
<evidence type="ECO:0000313" key="4">
    <source>
        <dbReference type="EnsemblMetazoa" id="ENSAATROPP005046"/>
    </source>
</evidence>
<keyword evidence="5" id="KW-1185">Reference proteome</keyword>